<name>A0A067QSS2_ZOONE</name>
<keyword evidence="2" id="KW-1185">Reference proteome</keyword>
<gene>
    <name evidence="1" type="ORF">L798_04454</name>
</gene>
<organism evidence="1 2">
    <name type="scientific">Zootermopsis nevadensis</name>
    <name type="common">Dampwood termite</name>
    <dbReference type="NCBI Taxonomy" id="136037"/>
    <lineage>
        <taxon>Eukaryota</taxon>
        <taxon>Metazoa</taxon>
        <taxon>Ecdysozoa</taxon>
        <taxon>Arthropoda</taxon>
        <taxon>Hexapoda</taxon>
        <taxon>Insecta</taxon>
        <taxon>Pterygota</taxon>
        <taxon>Neoptera</taxon>
        <taxon>Polyneoptera</taxon>
        <taxon>Dictyoptera</taxon>
        <taxon>Blattodea</taxon>
        <taxon>Blattoidea</taxon>
        <taxon>Termitoidae</taxon>
        <taxon>Termopsidae</taxon>
        <taxon>Zootermopsis</taxon>
    </lineage>
</organism>
<reference evidence="1 2" key="1">
    <citation type="journal article" date="2014" name="Nat. Commun.">
        <title>Molecular traces of alternative social organization in a termite genome.</title>
        <authorList>
            <person name="Terrapon N."/>
            <person name="Li C."/>
            <person name="Robertson H.M."/>
            <person name="Ji L."/>
            <person name="Meng X."/>
            <person name="Booth W."/>
            <person name="Chen Z."/>
            <person name="Childers C.P."/>
            <person name="Glastad K.M."/>
            <person name="Gokhale K."/>
            <person name="Gowin J."/>
            <person name="Gronenberg W."/>
            <person name="Hermansen R.A."/>
            <person name="Hu H."/>
            <person name="Hunt B.G."/>
            <person name="Huylmans A.K."/>
            <person name="Khalil S.M."/>
            <person name="Mitchell R.D."/>
            <person name="Munoz-Torres M.C."/>
            <person name="Mustard J.A."/>
            <person name="Pan H."/>
            <person name="Reese J.T."/>
            <person name="Scharf M.E."/>
            <person name="Sun F."/>
            <person name="Vogel H."/>
            <person name="Xiao J."/>
            <person name="Yang W."/>
            <person name="Yang Z."/>
            <person name="Yang Z."/>
            <person name="Zhou J."/>
            <person name="Zhu J."/>
            <person name="Brent C.S."/>
            <person name="Elsik C.G."/>
            <person name="Goodisman M.A."/>
            <person name="Liberles D.A."/>
            <person name="Roe R.M."/>
            <person name="Vargo E.L."/>
            <person name="Vilcinskas A."/>
            <person name="Wang J."/>
            <person name="Bornberg-Bauer E."/>
            <person name="Korb J."/>
            <person name="Zhang G."/>
            <person name="Liebig J."/>
        </authorList>
    </citation>
    <scope>NUCLEOTIDE SEQUENCE [LARGE SCALE GENOMIC DNA]</scope>
    <source>
        <tissue evidence="1">Whole organism</tissue>
    </source>
</reference>
<dbReference type="EMBL" id="KK853592">
    <property type="protein sequence ID" value="KDR06453.1"/>
    <property type="molecule type" value="Genomic_DNA"/>
</dbReference>
<evidence type="ECO:0000313" key="1">
    <source>
        <dbReference type="EMBL" id="KDR06453.1"/>
    </source>
</evidence>
<evidence type="ECO:0000313" key="2">
    <source>
        <dbReference type="Proteomes" id="UP000027135"/>
    </source>
</evidence>
<dbReference type="Proteomes" id="UP000027135">
    <property type="component" value="Unassembled WGS sequence"/>
</dbReference>
<accession>A0A067QSS2</accession>
<dbReference type="InParanoid" id="A0A067QSS2"/>
<proteinExistence type="predicted"/>
<dbReference type="AlphaFoldDB" id="A0A067QSS2"/>
<sequence>MFYKVTIPESTNLDEPLFQNGTEDLELAVDTFLENGTWESFDPDTLSGEPILRVRNLQISARVLCMTMYSII</sequence>
<protein>
    <submittedName>
        <fullName evidence="1">Uncharacterized protein</fullName>
    </submittedName>
</protein>